<dbReference type="AlphaFoldDB" id="A0A0U5JCZ2"/>
<dbReference type="EMBL" id="LN879502">
    <property type="protein sequence ID" value="CUI17865.1"/>
    <property type="molecule type" value="Genomic_DNA"/>
</dbReference>
<gene>
    <name evidence="1" type="ORF">PNK_2267</name>
</gene>
<keyword evidence="2" id="KW-1185">Reference proteome</keyword>
<protein>
    <submittedName>
        <fullName evidence="1">Uncharacterized protein</fullName>
    </submittedName>
</protein>
<dbReference type="STRING" id="389348.PNK_2267"/>
<sequence length="40" mass="4633">MYRVLFDQLKKTQTFSLSNRLKPILYTLSTKGTISLLSIL</sequence>
<dbReference type="InParanoid" id="A0A0U5JCZ2"/>
<reference evidence="2" key="1">
    <citation type="submission" date="2015-09" db="EMBL/GenBank/DDBJ databases">
        <authorList>
            <person name="Bertelli C."/>
        </authorList>
    </citation>
    <scope>NUCLEOTIDE SEQUENCE [LARGE SCALE GENOMIC DNA]</scope>
    <source>
        <strain evidence="2">KNic</strain>
    </source>
</reference>
<evidence type="ECO:0000313" key="2">
    <source>
        <dbReference type="Proteomes" id="UP000069902"/>
    </source>
</evidence>
<proteinExistence type="predicted"/>
<accession>A0A0U5JCZ2</accession>
<evidence type="ECO:0000313" key="1">
    <source>
        <dbReference type="EMBL" id="CUI17865.1"/>
    </source>
</evidence>
<name>A0A0U5JCZ2_9BACT</name>
<dbReference type="Proteomes" id="UP000069902">
    <property type="component" value="Chromosome cPNK"/>
</dbReference>
<dbReference type="KEGG" id="pnl:PNK_2267"/>
<organism evidence="1 2">
    <name type="scientific">Candidatus Protochlamydia naegleriophila</name>
    <dbReference type="NCBI Taxonomy" id="389348"/>
    <lineage>
        <taxon>Bacteria</taxon>
        <taxon>Pseudomonadati</taxon>
        <taxon>Chlamydiota</taxon>
        <taxon>Chlamydiia</taxon>
        <taxon>Parachlamydiales</taxon>
        <taxon>Parachlamydiaceae</taxon>
        <taxon>Candidatus Protochlamydia</taxon>
    </lineage>
</organism>
<dbReference type="PATRIC" id="fig|389348.3.peg.2543"/>